<organism evidence="1 2">
    <name type="scientific">[Candida] jaroonii</name>
    <dbReference type="NCBI Taxonomy" id="467808"/>
    <lineage>
        <taxon>Eukaryota</taxon>
        <taxon>Fungi</taxon>
        <taxon>Dikarya</taxon>
        <taxon>Ascomycota</taxon>
        <taxon>Saccharomycotina</taxon>
        <taxon>Pichiomycetes</taxon>
        <taxon>Debaryomycetaceae</taxon>
        <taxon>Yamadazyma</taxon>
    </lineage>
</organism>
<accession>A0ACA9Y4U6</accession>
<keyword evidence="2" id="KW-1185">Reference proteome</keyword>
<evidence type="ECO:0000313" key="2">
    <source>
        <dbReference type="Proteomes" id="UP001152531"/>
    </source>
</evidence>
<proteinExistence type="predicted"/>
<dbReference type="EMBL" id="CALSDN010000003">
    <property type="protein sequence ID" value="CAH6719996.1"/>
    <property type="molecule type" value="Genomic_DNA"/>
</dbReference>
<dbReference type="Proteomes" id="UP001152531">
    <property type="component" value="Unassembled WGS sequence"/>
</dbReference>
<gene>
    <name evidence="1" type="ORF">CLIB1444_03S02102</name>
</gene>
<name>A0ACA9Y4U6_9ASCO</name>
<evidence type="ECO:0000313" key="1">
    <source>
        <dbReference type="EMBL" id="CAH6719996.1"/>
    </source>
</evidence>
<protein>
    <submittedName>
        <fullName evidence="1">Lipid droplet-associated triacylglycerol lipase</fullName>
    </submittedName>
</protein>
<reference evidence="1" key="1">
    <citation type="submission" date="2022-06" db="EMBL/GenBank/DDBJ databases">
        <authorList>
            <person name="Legras J.-L."/>
            <person name="Devillers H."/>
            <person name="Grondin C."/>
        </authorList>
    </citation>
    <scope>NUCLEOTIDE SEQUENCE</scope>
    <source>
        <strain evidence="1">CLIB 1444</strain>
    </source>
</reference>
<comment type="caution">
    <text evidence="1">The sequence shown here is derived from an EMBL/GenBank/DDBJ whole genome shotgun (WGS) entry which is preliminary data.</text>
</comment>
<sequence length="324" mass="37769">MSLLTLEGFPSTSAYHIKAEGQNVVNANGIAKDILFFIPGNPGLVEYYITYLDLIHEKYPHFEIYCLSHAGYQTTHNYQYDNEEYYDINYQIDHKYKIIKDLVDKESNIHFLGHSMGTFVMQKLIKKLIDDDLKVKFIGLICPTIVNLKDSDSGKKFQKLYRWLPIIKLGLLFSWFLGLFSESFIKYLFGSIIFDEPKVRDSKSEQSLKNSIDASFKLVTTPRIVRQALTLVVDELDMILQDDELNDWFFGLSKEGIKIWTYFAFKDHWIHDNTRDYILSRYFDEKNSNLLFELGDIDGITHSFCVNQSVEFAEITLNTMSQLT</sequence>